<comment type="function">
    <text evidence="10">Functions as a component of the nuclear pore complex (NPC).</text>
</comment>
<evidence type="ECO:0000256" key="1">
    <source>
        <dbReference type="ARBA" id="ARBA00004567"/>
    </source>
</evidence>
<evidence type="ECO:0000256" key="11">
    <source>
        <dbReference type="SAM" id="SignalP"/>
    </source>
</evidence>
<keyword evidence="5 10" id="KW-0509">mRNA transport</keyword>
<evidence type="ECO:0000256" key="5">
    <source>
        <dbReference type="ARBA" id="ARBA00022816"/>
    </source>
</evidence>
<comment type="subcellular location">
    <subcellularLocation>
        <location evidence="1 10">Nucleus</location>
        <location evidence="1 10">Nuclear pore complex</location>
    </subcellularLocation>
</comment>
<organism evidence="12 13">
    <name type="scientific">Eptatretus burgeri</name>
    <name type="common">Inshore hagfish</name>
    <dbReference type="NCBI Taxonomy" id="7764"/>
    <lineage>
        <taxon>Eukaryota</taxon>
        <taxon>Metazoa</taxon>
        <taxon>Chordata</taxon>
        <taxon>Craniata</taxon>
        <taxon>Vertebrata</taxon>
        <taxon>Cyclostomata</taxon>
        <taxon>Myxini</taxon>
        <taxon>Myxiniformes</taxon>
        <taxon>Myxinidae</taxon>
        <taxon>Eptatretinae</taxon>
        <taxon>Eptatretus</taxon>
    </lineage>
</organism>
<dbReference type="GO" id="GO:0017056">
    <property type="term" value="F:structural constituent of nuclear pore"/>
    <property type="evidence" value="ECO:0007669"/>
    <property type="project" value="TreeGrafter"/>
</dbReference>
<dbReference type="Pfam" id="PF07575">
    <property type="entry name" value="Nucleopor_Nup85"/>
    <property type="match status" value="1"/>
</dbReference>
<feature type="chain" id="PRO_5044680474" description="Nuclear pore complex protein Nup85" evidence="11">
    <location>
        <begin position="26"/>
        <end position="347"/>
    </location>
</feature>
<keyword evidence="8 10" id="KW-0906">Nuclear pore complex</keyword>
<protein>
    <recommendedName>
        <fullName evidence="3 10">Nuclear pore complex protein Nup85</fullName>
    </recommendedName>
</protein>
<dbReference type="Ensembl" id="ENSEBUT00000008661.1">
    <property type="protein sequence ID" value="ENSEBUP00000008167.1"/>
    <property type="gene ID" value="ENSEBUG00000005299.1"/>
</dbReference>
<dbReference type="PANTHER" id="PTHR13373:SF21">
    <property type="entry name" value="NUCLEAR PORE COMPLEX PROTEIN NUP85"/>
    <property type="match status" value="1"/>
</dbReference>
<evidence type="ECO:0000256" key="7">
    <source>
        <dbReference type="ARBA" id="ARBA00023010"/>
    </source>
</evidence>
<evidence type="ECO:0000256" key="9">
    <source>
        <dbReference type="ARBA" id="ARBA00023242"/>
    </source>
</evidence>
<evidence type="ECO:0000256" key="10">
    <source>
        <dbReference type="RuleBase" id="RU365073"/>
    </source>
</evidence>
<keyword evidence="6 10" id="KW-0653">Protein transport</keyword>
<sequence length="347" mass="40271">MKHLMPWYHFLVAKLLFSNPTVKLSDVHNYVQPCLDLYGRGREMESLDQILQVAFDLNYNQVIKDCSLTLSSWWFVCHLADLLHRCPQFHVGSDLREFLLFEYATDMLSHHSLWSLAPAYLDVCGEKGRACLELCLVRLPLQSEKKAQKVLRLCRERGMHEQERSICKQMAMKALRSDRLGSALAWSLQAKDSASATRIADRFLEDYRSYGFLSHLDLIDSLGPSMLVSDRLTFLAKYREFHQLYGENHYKEAAQLLLSLMMARVAPRYFWLNLMTDALPLLTQEKVVFTSQQCYRLLECLQEIVTERNTESAMNEEVHAEDILIIREAIASNLARTIIQERTEKVL</sequence>
<dbReference type="GO" id="GO:0045893">
    <property type="term" value="P:positive regulation of DNA-templated transcription"/>
    <property type="evidence" value="ECO:0007669"/>
    <property type="project" value="TreeGrafter"/>
</dbReference>
<dbReference type="Proteomes" id="UP000694388">
    <property type="component" value="Unplaced"/>
</dbReference>
<dbReference type="GO" id="GO:0031080">
    <property type="term" value="C:nuclear pore outer ring"/>
    <property type="evidence" value="ECO:0007669"/>
    <property type="project" value="TreeGrafter"/>
</dbReference>
<keyword evidence="7 10" id="KW-0811">Translocation</keyword>
<dbReference type="GO" id="GO:0006606">
    <property type="term" value="P:protein import into nucleus"/>
    <property type="evidence" value="ECO:0007669"/>
    <property type="project" value="TreeGrafter"/>
</dbReference>
<accession>A0A8C4Q0G6</accession>
<reference evidence="12" key="1">
    <citation type="submission" date="2025-05" db="UniProtKB">
        <authorList>
            <consortium name="Ensembl"/>
        </authorList>
    </citation>
    <scope>IDENTIFICATION</scope>
</reference>
<dbReference type="AlphaFoldDB" id="A0A8C4Q0G6"/>
<evidence type="ECO:0000256" key="3">
    <source>
        <dbReference type="ARBA" id="ARBA00017729"/>
    </source>
</evidence>
<keyword evidence="10" id="KW-0472">Membrane</keyword>
<keyword evidence="9 10" id="KW-0539">Nucleus</keyword>
<dbReference type="GO" id="GO:0031965">
    <property type="term" value="C:nuclear membrane"/>
    <property type="evidence" value="ECO:0007669"/>
    <property type="project" value="UniProtKB-UniRule"/>
</dbReference>
<evidence type="ECO:0000256" key="4">
    <source>
        <dbReference type="ARBA" id="ARBA00022448"/>
    </source>
</evidence>
<feature type="signal peptide" evidence="11">
    <location>
        <begin position="1"/>
        <end position="25"/>
    </location>
</feature>
<dbReference type="InterPro" id="IPR011502">
    <property type="entry name" value="Nucleoporin_Nup85"/>
</dbReference>
<evidence type="ECO:0000313" key="13">
    <source>
        <dbReference type="Proteomes" id="UP000694388"/>
    </source>
</evidence>
<keyword evidence="4 10" id="KW-0813">Transport</keyword>
<evidence type="ECO:0000313" key="12">
    <source>
        <dbReference type="Ensembl" id="ENSEBUP00000008149.1"/>
    </source>
</evidence>
<dbReference type="OMA" id="RNTESAM"/>
<comment type="similarity">
    <text evidence="2 10">Belongs to the nucleoporin Nup85 family.</text>
</comment>
<evidence type="ECO:0000256" key="6">
    <source>
        <dbReference type="ARBA" id="ARBA00022927"/>
    </source>
</evidence>
<comment type="subunit">
    <text evidence="10">Component of the nuclear pore complex (NPC).</text>
</comment>
<name>A0A8C4Q0G6_EPTBU</name>
<keyword evidence="11" id="KW-0732">Signal</keyword>
<dbReference type="GO" id="GO:0006406">
    <property type="term" value="P:mRNA export from nucleus"/>
    <property type="evidence" value="ECO:0007669"/>
    <property type="project" value="TreeGrafter"/>
</dbReference>
<evidence type="ECO:0000256" key="8">
    <source>
        <dbReference type="ARBA" id="ARBA00023132"/>
    </source>
</evidence>
<proteinExistence type="inferred from homology"/>
<keyword evidence="13" id="KW-1185">Reference proteome</keyword>
<evidence type="ECO:0000256" key="2">
    <source>
        <dbReference type="ARBA" id="ARBA00005573"/>
    </source>
</evidence>
<dbReference type="Ensembl" id="ENSEBUT00000008642.1">
    <property type="protein sequence ID" value="ENSEBUP00000008149.1"/>
    <property type="gene ID" value="ENSEBUG00000005299.1"/>
</dbReference>
<dbReference type="PANTHER" id="PTHR13373">
    <property type="entry name" value="FROUNT PROTEIN-RELATED"/>
    <property type="match status" value="1"/>
</dbReference>
<dbReference type="GeneTree" id="ENSGT00390000000204"/>